<organism evidence="4 5">
    <name type="scientific">Ichthyophthirius multifiliis</name>
    <name type="common">White spot disease agent</name>
    <name type="synonym">Ich</name>
    <dbReference type="NCBI Taxonomy" id="5932"/>
    <lineage>
        <taxon>Eukaryota</taxon>
        <taxon>Sar</taxon>
        <taxon>Alveolata</taxon>
        <taxon>Ciliophora</taxon>
        <taxon>Intramacronucleata</taxon>
        <taxon>Oligohymenophorea</taxon>
        <taxon>Hymenostomatida</taxon>
        <taxon>Ophryoglenina</taxon>
        <taxon>Ichthyophthirius</taxon>
    </lineage>
</organism>
<dbReference type="GO" id="GO:0006412">
    <property type="term" value="P:translation"/>
    <property type="evidence" value="ECO:0007669"/>
    <property type="project" value="InterPro"/>
</dbReference>
<dbReference type="GO" id="GO:0005840">
    <property type="term" value="C:ribosome"/>
    <property type="evidence" value="ECO:0007669"/>
    <property type="project" value="UniProtKB-KW"/>
</dbReference>
<keyword evidence="2 4" id="KW-0689">Ribosomal protein</keyword>
<comment type="similarity">
    <text evidence="1">Belongs to the universal ribosomal protein uS17 family.</text>
</comment>
<dbReference type="RefSeq" id="XP_004035183.1">
    <property type="nucleotide sequence ID" value="XM_004035135.1"/>
</dbReference>
<dbReference type="InParanoid" id="G0QSW4"/>
<dbReference type="EMBL" id="GL983829">
    <property type="protein sequence ID" value="EGR31697.1"/>
    <property type="molecule type" value="Genomic_DNA"/>
</dbReference>
<dbReference type="Gene3D" id="2.40.50.140">
    <property type="entry name" value="Nucleic acid-binding proteins"/>
    <property type="match status" value="1"/>
</dbReference>
<dbReference type="OrthoDB" id="274752at2759"/>
<evidence type="ECO:0000256" key="2">
    <source>
        <dbReference type="ARBA" id="ARBA00022980"/>
    </source>
</evidence>
<protein>
    <submittedName>
        <fullName evidence="4">Ribosomal protein, putative</fullName>
    </submittedName>
</protein>
<dbReference type="AlphaFoldDB" id="G0QSW4"/>
<dbReference type="GO" id="GO:1990904">
    <property type="term" value="C:ribonucleoprotein complex"/>
    <property type="evidence" value="ECO:0007669"/>
    <property type="project" value="UniProtKB-KW"/>
</dbReference>
<reference evidence="4 5" key="1">
    <citation type="submission" date="2011-07" db="EMBL/GenBank/DDBJ databases">
        <authorList>
            <person name="Coyne R."/>
            <person name="Brami D."/>
            <person name="Johnson J."/>
            <person name="Hostetler J."/>
            <person name="Hannick L."/>
            <person name="Clark T."/>
            <person name="Cassidy-Hanley D."/>
            <person name="Inman J."/>
        </authorList>
    </citation>
    <scope>NUCLEOTIDE SEQUENCE [LARGE SCALE GENOMIC DNA]</scope>
    <source>
        <strain evidence="4 5">G5</strain>
    </source>
</reference>
<proteinExistence type="inferred from homology"/>
<dbReference type="CDD" id="cd00364">
    <property type="entry name" value="Ribosomal_uS17"/>
    <property type="match status" value="1"/>
</dbReference>
<keyword evidence="5" id="KW-1185">Reference proteome</keyword>
<gene>
    <name evidence="4" type="ORF">IMG5_104110</name>
</gene>
<keyword evidence="3" id="KW-0687">Ribonucleoprotein</keyword>
<dbReference type="GO" id="GO:0005739">
    <property type="term" value="C:mitochondrion"/>
    <property type="evidence" value="ECO:0007669"/>
    <property type="project" value="TreeGrafter"/>
</dbReference>
<evidence type="ECO:0000256" key="3">
    <source>
        <dbReference type="ARBA" id="ARBA00023274"/>
    </source>
</evidence>
<evidence type="ECO:0000313" key="5">
    <source>
        <dbReference type="Proteomes" id="UP000008983"/>
    </source>
</evidence>
<sequence>MSSVWNLLNPVRNGGQTLKLLDSGREFFGTVIKHGINDKTVTVRVDHKFWVPKYKEYQSSQKKYQVHDEENFCVIGDKVVIRSCMPLSPTKHYFVRNIVKPFSRDEFKPQKDQKKELDENVKQEYEKVYKELLEGERIRLSTKKRKEELIIKAQLKARALQKAIAIKKSFHLEKNI</sequence>
<dbReference type="PRINTS" id="PR00973">
    <property type="entry name" value="RIBOSOMALS17"/>
</dbReference>
<dbReference type="Proteomes" id="UP000008983">
    <property type="component" value="Unassembled WGS sequence"/>
</dbReference>
<dbReference type="PANTHER" id="PTHR10744:SF1">
    <property type="entry name" value="SMALL RIBOSOMAL SUBUNIT PROTEIN US17M"/>
    <property type="match status" value="1"/>
</dbReference>
<dbReference type="eggNOG" id="ENOG502RT38">
    <property type="taxonomic scope" value="Eukaryota"/>
</dbReference>
<evidence type="ECO:0000313" key="4">
    <source>
        <dbReference type="EMBL" id="EGR31697.1"/>
    </source>
</evidence>
<dbReference type="GO" id="GO:0003735">
    <property type="term" value="F:structural constituent of ribosome"/>
    <property type="evidence" value="ECO:0007669"/>
    <property type="project" value="InterPro"/>
</dbReference>
<accession>G0QSW4</accession>
<dbReference type="InterPro" id="IPR012340">
    <property type="entry name" value="NA-bd_OB-fold"/>
</dbReference>
<dbReference type="SUPFAM" id="SSF50249">
    <property type="entry name" value="Nucleic acid-binding proteins"/>
    <property type="match status" value="1"/>
</dbReference>
<dbReference type="PANTHER" id="PTHR10744">
    <property type="entry name" value="40S RIBOSOMAL PROTEIN S11 FAMILY MEMBER"/>
    <property type="match status" value="1"/>
</dbReference>
<dbReference type="STRING" id="857967.G0QSW4"/>
<name>G0QSW4_ICHMU</name>
<evidence type="ECO:0000256" key="1">
    <source>
        <dbReference type="ARBA" id="ARBA00010254"/>
    </source>
</evidence>
<dbReference type="OMA" id="KHYYVRN"/>
<dbReference type="GeneID" id="14907844"/>
<dbReference type="InterPro" id="IPR000266">
    <property type="entry name" value="Ribosomal_uS17"/>
</dbReference>
<dbReference type="Pfam" id="PF00366">
    <property type="entry name" value="Ribosomal_S17"/>
    <property type="match status" value="1"/>
</dbReference>